<dbReference type="Pfam" id="PF14214">
    <property type="entry name" value="Helitron_like_N"/>
    <property type="match status" value="1"/>
</dbReference>
<organism evidence="2 3">
    <name type="scientific">Microbotryum silenes-dioicae</name>
    <dbReference type="NCBI Taxonomy" id="796604"/>
    <lineage>
        <taxon>Eukaryota</taxon>
        <taxon>Fungi</taxon>
        <taxon>Dikarya</taxon>
        <taxon>Basidiomycota</taxon>
        <taxon>Pucciniomycotina</taxon>
        <taxon>Microbotryomycetes</taxon>
        <taxon>Microbotryales</taxon>
        <taxon>Microbotryaceae</taxon>
        <taxon>Microbotryum</taxon>
    </lineage>
</organism>
<dbReference type="AlphaFoldDB" id="A0A2X0NA74"/>
<name>A0A2X0NA74_9BASI</name>
<proteinExistence type="predicted"/>
<evidence type="ECO:0000313" key="3">
    <source>
        <dbReference type="Proteomes" id="UP000249464"/>
    </source>
</evidence>
<protein>
    <submittedName>
        <fullName evidence="2">BQ5605_C032g11046 protein</fullName>
    </submittedName>
</protein>
<keyword evidence="3" id="KW-1185">Reference proteome</keyword>
<sequence length="402" mass="44638">MAVCINHKARHWEFKRSKSTGHYSTCCSQGKVQLPPLSGPIPSIDSCLKGRIPALKDPACFGYFDAFTIDSAPLGALIPAVIQRPTFAKTWLICPAEATDTQLGPDGADSCIQRSTLTKLNSTVRTGNRFSGSCASAYHLAETDALTTFLRRAPKWRCLSAIPTPTREIVDLKTLFSRCTVIDVPMVGPSTKLLARSIRLRCLSVTHYSSPQRKIAFTSTFLFARSTKLGHSLPKDRDEEEGDAENGDGELSRSQLFAYNLHKRDEYFSIPHCTQRAFLAFVMTDTPRSRPIDSTYLQLDQENLRLTTGQGIISLTPDQVGCSPSLFITVTCHPEWPEIKAALGPNDQACNRPELIARAFEAKLNRLCDNDVFGYKQRAGCLADEWRTVSLLYFVVCLFNLC</sequence>
<feature type="domain" description="Helitron helicase-like" evidence="1">
    <location>
        <begin position="324"/>
        <end position="372"/>
    </location>
</feature>
<gene>
    <name evidence="2" type="primary">BQ5605_C032g11046</name>
    <name evidence="2" type="ORF">BQ5605_C032G11046</name>
</gene>
<reference evidence="2 3" key="1">
    <citation type="submission" date="2016-11" db="EMBL/GenBank/DDBJ databases">
        <authorList>
            <person name="Jaros S."/>
            <person name="Januszkiewicz K."/>
            <person name="Wedrychowicz H."/>
        </authorList>
    </citation>
    <scope>NUCLEOTIDE SEQUENCE [LARGE SCALE GENOMIC DNA]</scope>
</reference>
<dbReference type="Proteomes" id="UP000249464">
    <property type="component" value="Unassembled WGS sequence"/>
</dbReference>
<dbReference type="EMBL" id="FQNC01000067">
    <property type="protein sequence ID" value="SGZ04153.1"/>
    <property type="molecule type" value="Genomic_DNA"/>
</dbReference>
<dbReference type="InterPro" id="IPR025476">
    <property type="entry name" value="Helitron_helicase-like"/>
</dbReference>
<evidence type="ECO:0000259" key="1">
    <source>
        <dbReference type="Pfam" id="PF14214"/>
    </source>
</evidence>
<accession>A0A2X0NA74</accession>
<evidence type="ECO:0000313" key="2">
    <source>
        <dbReference type="EMBL" id="SGZ04153.1"/>
    </source>
</evidence>